<comment type="similarity">
    <text evidence="1">Belongs to the UPF0231 family.</text>
</comment>
<dbReference type="Pfam" id="PF06062">
    <property type="entry name" value="UPF0231"/>
    <property type="match status" value="1"/>
</dbReference>
<gene>
    <name evidence="2" type="ORF">B6S08_08860</name>
</gene>
<keyword evidence="3" id="KW-1185">Reference proteome</keyword>
<sequence length="119" mass="13440">MEFDFLRDLDGRCRARCDMGHEAFGQWLTDEVDAAEATRLLDAIAGLDARQQDELRREYAEFTLALGDGEAELIGHGLAFDGGELEEGMSYYDDAHYAGCGLDDLARLLTQWREFIQSR</sequence>
<dbReference type="EMBL" id="NBIM01000001">
    <property type="protein sequence ID" value="OXY83574.1"/>
    <property type="molecule type" value="Genomic_DNA"/>
</dbReference>
<reference evidence="2 3" key="1">
    <citation type="submission" date="2017-08" db="EMBL/GenBank/DDBJ databases">
        <title>A Genome Sequence of Oceanimonas doudoroffii ATCC 27123T.</title>
        <authorList>
            <person name="Brennan M.A."/>
            <person name="Maclea K.S."/>
            <person name="Mcclelland W.D."/>
            <person name="Trachtenberg A.M."/>
        </authorList>
    </citation>
    <scope>NUCLEOTIDE SEQUENCE [LARGE SCALE GENOMIC DNA]</scope>
    <source>
        <strain evidence="2 3">ATCC 27123</strain>
    </source>
</reference>
<dbReference type="OrthoDB" id="5739292at2"/>
<dbReference type="InterPro" id="IPR008249">
    <property type="entry name" value="UPF0231"/>
</dbReference>
<dbReference type="RefSeq" id="WP_094200348.1">
    <property type="nucleotide sequence ID" value="NZ_NBIM01000001.1"/>
</dbReference>
<evidence type="ECO:0000313" key="3">
    <source>
        <dbReference type="Proteomes" id="UP000242757"/>
    </source>
</evidence>
<organism evidence="2 3">
    <name type="scientific">Oceanimonas doudoroffii</name>
    <dbReference type="NCBI Taxonomy" id="84158"/>
    <lineage>
        <taxon>Bacteria</taxon>
        <taxon>Pseudomonadati</taxon>
        <taxon>Pseudomonadota</taxon>
        <taxon>Gammaproteobacteria</taxon>
        <taxon>Aeromonadales</taxon>
        <taxon>Aeromonadaceae</taxon>
        <taxon>Oceanimonas</taxon>
    </lineage>
</organism>
<proteinExistence type="inferred from homology"/>
<evidence type="ECO:0000313" key="2">
    <source>
        <dbReference type="EMBL" id="OXY83574.1"/>
    </source>
</evidence>
<name>A0A233RJL0_9GAMM</name>
<dbReference type="AlphaFoldDB" id="A0A233RJL0"/>
<comment type="caution">
    <text evidence="2">The sequence shown here is derived from an EMBL/GenBank/DDBJ whole genome shotgun (WGS) entry which is preliminary data.</text>
</comment>
<protein>
    <submittedName>
        <fullName evidence="2">Uncharacterized protein</fullName>
    </submittedName>
</protein>
<dbReference type="Proteomes" id="UP000242757">
    <property type="component" value="Unassembled WGS sequence"/>
</dbReference>
<evidence type="ECO:0000256" key="1">
    <source>
        <dbReference type="ARBA" id="ARBA00005367"/>
    </source>
</evidence>
<accession>A0A233RJL0</accession>